<dbReference type="Proteomes" id="UP000032534">
    <property type="component" value="Unassembled WGS sequence"/>
</dbReference>
<protein>
    <submittedName>
        <fullName evidence="3">Uncharacterized protein</fullName>
    </submittedName>
</protein>
<evidence type="ECO:0000256" key="2">
    <source>
        <dbReference type="SAM" id="SignalP"/>
    </source>
</evidence>
<dbReference type="PATRIC" id="fig|159743.3.peg.2869"/>
<feature type="region of interest" description="Disordered" evidence="1">
    <location>
        <begin position="27"/>
        <end position="49"/>
    </location>
</feature>
<dbReference type="RefSeq" id="WP_044646519.1">
    <property type="nucleotide sequence ID" value="NZ_JTHP01000023.1"/>
</dbReference>
<sequence length="93" mass="10382">MNSFTLFRRTIAVASTAVLLLSGCTPAKDEEHEKSSVESTQVGPSDKHEKECSNVTIDYVAYHIQSKAFYPAGYATPELAQLVEEQRKRIYAK</sequence>
<gene>
    <name evidence="3" type="ORF">QD47_12910</name>
</gene>
<name>A0A0D7X149_9BACL</name>
<keyword evidence="2" id="KW-0732">Signal</keyword>
<feature type="signal peptide" evidence="2">
    <location>
        <begin position="1"/>
        <end position="27"/>
    </location>
</feature>
<feature type="chain" id="PRO_5039091745" evidence="2">
    <location>
        <begin position="28"/>
        <end position="93"/>
    </location>
</feature>
<comment type="caution">
    <text evidence="3">The sequence shown here is derived from an EMBL/GenBank/DDBJ whole genome shotgun (WGS) entry which is preliminary data.</text>
</comment>
<dbReference type="EMBL" id="JTHP01000023">
    <property type="protein sequence ID" value="KJD45166.1"/>
    <property type="molecule type" value="Genomic_DNA"/>
</dbReference>
<feature type="compositionally biased region" description="Basic and acidic residues" evidence="1">
    <location>
        <begin position="27"/>
        <end position="36"/>
    </location>
</feature>
<keyword evidence="4" id="KW-1185">Reference proteome</keyword>
<organism evidence="3 4">
    <name type="scientific">Paenibacillus terrae</name>
    <dbReference type="NCBI Taxonomy" id="159743"/>
    <lineage>
        <taxon>Bacteria</taxon>
        <taxon>Bacillati</taxon>
        <taxon>Bacillota</taxon>
        <taxon>Bacilli</taxon>
        <taxon>Bacillales</taxon>
        <taxon>Paenibacillaceae</taxon>
        <taxon>Paenibacillus</taxon>
    </lineage>
</organism>
<evidence type="ECO:0000313" key="3">
    <source>
        <dbReference type="EMBL" id="KJD45166.1"/>
    </source>
</evidence>
<evidence type="ECO:0000313" key="4">
    <source>
        <dbReference type="Proteomes" id="UP000032534"/>
    </source>
</evidence>
<proteinExistence type="predicted"/>
<evidence type="ECO:0000256" key="1">
    <source>
        <dbReference type="SAM" id="MobiDB-lite"/>
    </source>
</evidence>
<reference evidence="3 4" key="1">
    <citation type="submission" date="2014-11" db="EMBL/GenBank/DDBJ databases">
        <title>Draft Genome Sequences of Paenibacillus polymyxa NRRL B-30509 and Paenibacillus terrae NRRL B-30644, Strains from a Poultry Environment that Produce Tridecaptin A and Paenicidins.</title>
        <authorList>
            <person name="van Belkum M.J."/>
            <person name="Lohans C.T."/>
            <person name="Vederas J.C."/>
        </authorList>
    </citation>
    <scope>NUCLEOTIDE SEQUENCE [LARGE SCALE GENOMIC DNA]</scope>
    <source>
        <strain evidence="3 4">NRRL B-30644</strain>
    </source>
</reference>
<dbReference type="OrthoDB" id="2567404at2"/>
<dbReference type="AlphaFoldDB" id="A0A0D7X149"/>
<accession>A0A0D7X149</accession>